<organism evidence="2 3">
    <name type="scientific">Batillaria attramentaria</name>
    <dbReference type="NCBI Taxonomy" id="370345"/>
    <lineage>
        <taxon>Eukaryota</taxon>
        <taxon>Metazoa</taxon>
        <taxon>Spiralia</taxon>
        <taxon>Lophotrochozoa</taxon>
        <taxon>Mollusca</taxon>
        <taxon>Gastropoda</taxon>
        <taxon>Caenogastropoda</taxon>
        <taxon>Sorbeoconcha</taxon>
        <taxon>Cerithioidea</taxon>
        <taxon>Batillariidae</taxon>
        <taxon>Batillaria</taxon>
    </lineage>
</organism>
<protein>
    <recommendedName>
        <fullName evidence="4">Extracellular membrane protein CFEM domain-containing protein</fullName>
    </recommendedName>
</protein>
<gene>
    <name evidence="2" type="ORF">BaRGS_00000686</name>
</gene>
<keyword evidence="3" id="KW-1185">Reference proteome</keyword>
<dbReference type="Proteomes" id="UP001519460">
    <property type="component" value="Unassembled WGS sequence"/>
</dbReference>
<evidence type="ECO:0000313" key="2">
    <source>
        <dbReference type="EMBL" id="KAK7507721.1"/>
    </source>
</evidence>
<feature type="non-terminal residue" evidence="2">
    <location>
        <position position="152"/>
    </location>
</feature>
<evidence type="ECO:0000313" key="3">
    <source>
        <dbReference type="Proteomes" id="UP001519460"/>
    </source>
</evidence>
<reference evidence="2 3" key="1">
    <citation type="journal article" date="2023" name="Sci. Data">
        <title>Genome assembly of the Korean intertidal mud-creeper Batillaria attramentaria.</title>
        <authorList>
            <person name="Patra A.K."/>
            <person name="Ho P.T."/>
            <person name="Jun S."/>
            <person name="Lee S.J."/>
            <person name="Kim Y."/>
            <person name="Won Y.J."/>
        </authorList>
    </citation>
    <scope>NUCLEOTIDE SEQUENCE [LARGE SCALE GENOMIC DNA]</scope>
    <source>
        <strain evidence="2">Wonlab-2016</strain>
    </source>
</reference>
<comment type="caution">
    <text evidence="2">The sequence shown here is derived from an EMBL/GenBank/DDBJ whole genome shotgun (WGS) entry which is preliminary data.</text>
</comment>
<evidence type="ECO:0000256" key="1">
    <source>
        <dbReference type="SAM" id="MobiDB-lite"/>
    </source>
</evidence>
<proteinExistence type="predicted"/>
<sequence length="152" mass="16874">PRFPARHLSTGETQSLEDSPFAAPHTAKRSSGKSRPESAHSFPNLQKPVTCVHWFDCSADSVHGCWCEAVFGVFSLLHINEEHTAPVQTFSSVSAPNRAECKNGDRWDRCMPVFCMNNTLPAFDKKPFSMAEICAALEKATGYCTIERAQRI</sequence>
<dbReference type="EMBL" id="JACVVK020000003">
    <property type="protein sequence ID" value="KAK7507721.1"/>
    <property type="molecule type" value="Genomic_DNA"/>
</dbReference>
<feature type="non-terminal residue" evidence="2">
    <location>
        <position position="1"/>
    </location>
</feature>
<feature type="region of interest" description="Disordered" evidence="1">
    <location>
        <begin position="1"/>
        <end position="40"/>
    </location>
</feature>
<name>A0ABD0M8M5_9CAEN</name>
<accession>A0ABD0M8M5</accession>
<evidence type="ECO:0008006" key="4">
    <source>
        <dbReference type="Google" id="ProtNLM"/>
    </source>
</evidence>
<dbReference type="AlphaFoldDB" id="A0ABD0M8M5"/>